<keyword evidence="2" id="KW-1185">Reference proteome</keyword>
<gene>
    <name evidence="1" type="ORF">M3215_04490</name>
</gene>
<organism evidence="1 2">
    <name type="scientific">Bacillus cytotoxicus</name>
    <dbReference type="NCBI Taxonomy" id="580165"/>
    <lineage>
        <taxon>Bacteria</taxon>
        <taxon>Bacillati</taxon>
        <taxon>Bacillota</taxon>
        <taxon>Bacilli</taxon>
        <taxon>Bacillales</taxon>
        <taxon>Bacillaceae</taxon>
        <taxon>Bacillus</taxon>
        <taxon>Bacillus cereus group</taxon>
    </lineage>
</organism>
<proteinExistence type="predicted"/>
<reference evidence="1" key="1">
    <citation type="submission" date="2022-05" db="EMBL/GenBank/DDBJ databases">
        <title>Comparative Genomics of Spacecraft Associated Microbes.</title>
        <authorList>
            <person name="Tran M.T."/>
            <person name="Wright A."/>
            <person name="Seuylemezian A."/>
            <person name="Eisen J."/>
            <person name="Coil D."/>
        </authorList>
    </citation>
    <scope>NUCLEOTIDE SEQUENCE</scope>
    <source>
        <strain evidence="1">FAIRING 10M-2.2</strain>
    </source>
</reference>
<protein>
    <submittedName>
        <fullName evidence="1">Spore coat CotO family protein</fullName>
    </submittedName>
</protein>
<evidence type="ECO:0000313" key="1">
    <source>
        <dbReference type="EMBL" id="MCM3735091.1"/>
    </source>
</evidence>
<evidence type="ECO:0000313" key="2">
    <source>
        <dbReference type="Proteomes" id="UP001202289"/>
    </source>
</evidence>
<name>A0ACC6A2W5_9BACI</name>
<accession>A0ACC6A2W5</accession>
<comment type="caution">
    <text evidence="1">The sequence shown here is derived from an EMBL/GenBank/DDBJ whole genome shotgun (WGS) entry which is preliminary data.</text>
</comment>
<dbReference type="Proteomes" id="UP001202289">
    <property type="component" value="Unassembled WGS sequence"/>
</dbReference>
<sequence>MADKQIKEGKNQPLLYTHRLDVYKLQRHVQRSVIVKQTEQTAETQENEIDNVENSEQTHHIETEIHVADPQHMQMDVTEIDVVDQHNTYADVAEENQPKQNNELFVESSSSTWQDKSFKEMNNEEKIYFLLNQPHYIPSVKCMVKTEKASYVGVIASYENGVLQMVVPNQIGNFILNIEDVVSIRMMGL</sequence>
<dbReference type="EMBL" id="JAMBOP010000004">
    <property type="protein sequence ID" value="MCM3735091.1"/>
    <property type="molecule type" value="Genomic_DNA"/>
</dbReference>